<sequence>MSGSLAQRGSSMTGSPSLGIQQPRGGISSAWFPSNNLPTSIYQIPHGYPSLSNQGAAPFAGNVAPEMSTYVSIVGGSNTGRTISSGGLSVHTVASPVNLSGSGALNIRGSNQMGGIRRQESPVMNMLGSSSSAPGGTPSKNQLQAGSSSSGSSGMRHDGNFGENSPFDINDFPQLVGRPNSAASVQGLYGSSRQQTTGVSAVVQQNQEFRIHNEEFPALPRLEEFLANYLMLEHYLMLCFFGCKMGKSSGFNPGSSYPPRQQHKQTDTSVQKTGLEKTESRPVNSPRSSLNSRRHEQLIQQNHEPQAQNSVRLQSSSGPESHNIQSPNSSQGTDTAGDPYGLHGLLGLMKLKEDGPASLALGIDLTTLGLDMNSSDGLYKTFGSPWSTETVKEEYAYEIPPCYSAKQPPPLQALHFQKFFLSTLFYIFYSMPKDAYQLYAANELYKKGWAYHKGLCQWIKRVPNVTPLVQTTTYEQGSYTVFDENAWRTTQKDNFIVRYNDLEKMPALPSILPATQNDSERTTKVRFGAPIGIFGANRQ</sequence>
<dbReference type="AlphaFoldDB" id="A0A0D9WHX7"/>
<keyword evidence="7" id="KW-1185">Reference proteome</keyword>
<evidence type="ECO:0000256" key="1">
    <source>
        <dbReference type="ARBA" id="ARBA00007682"/>
    </source>
</evidence>
<feature type="region of interest" description="Disordered" evidence="4">
    <location>
        <begin position="252"/>
        <end position="338"/>
    </location>
</feature>
<feature type="compositionally biased region" description="Polar residues" evidence="4">
    <location>
        <begin position="298"/>
        <end position="334"/>
    </location>
</feature>
<comment type="similarity">
    <text evidence="1">Belongs to the CNOT2/3/5 family.</text>
</comment>
<proteinExistence type="inferred from homology"/>
<organism evidence="6 7">
    <name type="scientific">Leersia perrieri</name>
    <dbReference type="NCBI Taxonomy" id="77586"/>
    <lineage>
        <taxon>Eukaryota</taxon>
        <taxon>Viridiplantae</taxon>
        <taxon>Streptophyta</taxon>
        <taxon>Embryophyta</taxon>
        <taxon>Tracheophyta</taxon>
        <taxon>Spermatophyta</taxon>
        <taxon>Magnoliopsida</taxon>
        <taxon>Liliopsida</taxon>
        <taxon>Poales</taxon>
        <taxon>Poaceae</taxon>
        <taxon>BOP clade</taxon>
        <taxon>Oryzoideae</taxon>
        <taxon>Oryzeae</taxon>
        <taxon>Oryzinae</taxon>
        <taxon>Leersia</taxon>
    </lineage>
</organism>
<keyword evidence="2" id="KW-0805">Transcription regulation</keyword>
<feature type="domain" description="NOT2/NOT3/NOT5 C-terminal" evidence="5">
    <location>
        <begin position="379"/>
        <end position="502"/>
    </location>
</feature>
<dbReference type="STRING" id="77586.A0A0D9WHX7"/>
<reference evidence="7" key="2">
    <citation type="submission" date="2013-12" db="EMBL/GenBank/DDBJ databases">
        <authorList>
            <person name="Yu Y."/>
            <person name="Lee S."/>
            <person name="de Baynast K."/>
            <person name="Wissotski M."/>
            <person name="Liu L."/>
            <person name="Talag J."/>
            <person name="Goicoechea J."/>
            <person name="Angelova A."/>
            <person name="Jetty R."/>
            <person name="Kudrna D."/>
            <person name="Golser W."/>
            <person name="Rivera L."/>
            <person name="Zhang J."/>
            <person name="Wing R."/>
        </authorList>
    </citation>
    <scope>NUCLEOTIDE SEQUENCE</scope>
</reference>
<feature type="region of interest" description="Disordered" evidence="4">
    <location>
        <begin position="125"/>
        <end position="165"/>
    </location>
</feature>
<evidence type="ECO:0000256" key="2">
    <source>
        <dbReference type="ARBA" id="ARBA00023015"/>
    </source>
</evidence>
<evidence type="ECO:0000256" key="3">
    <source>
        <dbReference type="ARBA" id="ARBA00023163"/>
    </source>
</evidence>
<keyword evidence="3" id="KW-0804">Transcription</keyword>
<dbReference type="InterPro" id="IPR007282">
    <property type="entry name" value="NOT2/3/5_C"/>
</dbReference>
<feature type="region of interest" description="Disordered" evidence="4">
    <location>
        <begin position="1"/>
        <end position="24"/>
    </location>
</feature>
<dbReference type="PANTHER" id="PTHR23326">
    <property type="entry name" value="CCR4 NOT-RELATED"/>
    <property type="match status" value="1"/>
</dbReference>
<feature type="compositionally biased region" description="Low complexity" evidence="4">
    <location>
        <begin position="128"/>
        <end position="139"/>
    </location>
</feature>
<name>A0A0D9WHX7_9ORYZ</name>
<evidence type="ECO:0000313" key="6">
    <source>
        <dbReference type="EnsemblPlants" id="LPERR05G16710.1"/>
    </source>
</evidence>
<protein>
    <recommendedName>
        <fullName evidence="5">NOT2/NOT3/NOT5 C-terminal domain-containing protein</fullName>
    </recommendedName>
</protein>
<dbReference type="InterPro" id="IPR038635">
    <property type="entry name" value="CCR4-NOT_su2/3/5_C_sf"/>
</dbReference>
<reference evidence="6" key="3">
    <citation type="submission" date="2015-04" db="UniProtKB">
        <authorList>
            <consortium name="EnsemblPlants"/>
        </authorList>
    </citation>
    <scope>IDENTIFICATION</scope>
</reference>
<dbReference type="Gramene" id="LPERR05G16710.1">
    <property type="protein sequence ID" value="LPERR05G16710.1"/>
    <property type="gene ID" value="LPERR05G16710"/>
</dbReference>
<dbReference type="Gene3D" id="2.30.30.1020">
    <property type="entry name" value="CCR4-NOT complex subunit 2/3/5, C-terminal domain"/>
    <property type="match status" value="1"/>
</dbReference>
<evidence type="ECO:0000259" key="5">
    <source>
        <dbReference type="Pfam" id="PF04153"/>
    </source>
</evidence>
<reference evidence="6 7" key="1">
    <citation type="submission" date="2012-08" db="EMBL/GenBank/DDBJ databases">
        <title>Oryza genome evolution.</title>
        <authorList>
            <person name="Wing R.A."/>
        </authorList>
    </citation>
    <scope>NUCLEOTIDE SEQUENCE</scope>
</reference>
<feature type="compositionally biased region" description="Polar residues" evidence="4">
    <location>
        <begin position="281"/>
        <end position="291"/>
    </location>
</feature>
<dbReference type="eggNOG" id="KOG2151">
    <property type="taxonomic scope" value="Eukaryota"/>
</dbReference>
<dbReference type="InterPro" id="IPR040168">
    <property type="entry name" value="Not2/3/5"/>
</dbReference>
<dbReference type="Pfam" id="PF04153">
    <property type="entry name" value="NOT2_3_5_C"/>
    <property type="match status" value="1"/>
</dbReference>
<dbReference type="GO" id="GO:0006355">
    <property type="term" value="P:regulation of DNA-templated transcription"/>
    <property type="evidence" value="ECO:0007669"/>
    <property type="project" value="InterPro"/>
</dbReference>
<accession>A0A0D9WHX7</accession>
<dbReference type="HOGENOM" id="CLU_016147_2_0_1"/>
<dbReference type="EnsemblPlants" id="LPERR05G16710.1">
    <property type="protein sequence ID" value="LPERR05G16710.1"/>
    <property type="gene ID" value="LPERR05G16710"/>
</dbReference>
<evidence type="ECO:0000256" key="4">
    <source>
        <dbReference type="SAM" id="MobiDB-lite"/>
    </source>
</evidence>
<dbReference type="GO" id="GO:0030015">
    <property type="term" value="C:CCR4-NOT core complex"/>
    <property type="evidence" value="ECO:0007669"/>
    <property type="project" value="InterPro"/>
</dbReference>
<dbReference type="Proteomes" id="UP000032180">
    <property type="component" value="Chromosome 5"/>
</dbReference>
<evidence type="ECO:0000313" key="7">
    <source>
        <dbReference type="Proteomes" id="UP000032180"/>
    </source>
</evidence>
<feature type="compositionally biased region" description="Polar residues" evidence="4">
    <location>
        <begin position="1"/>
        <end position="20"/>
    </location>
</feature>